<dbReference type="AlphaFoldDB" id="A0A1D2QSQ0"/>
<evidence type="ECO:0000313" key="2">
    <source>
        <dbReference type="Proteomes" id="UP000242502"/>
    </source>
</evidence>
<dbReference type="Proteomes" id="UP000242502">
    <property type="component" value="Unassembled WGS sequence"/>
</dbReference>
<comment type="caution">
    <text evidence="1">The sequence shown here is derived from an EMBL/GenBank/DDBJ whole genome shotgun (WGS) entry which is preliminary data.</text>
</comment>
<dbReference type="STRING" id="62101.AB835_03175"/>
<gene>
    <name evidence="1" type="ORF">AB835_03175</name>
</gene>
<reference evidence="1 2" key="1">
    <citation type="journal article" date="2016" name="Appl. Environ. Microbiol.">
        <title>Lack of Overt Genome Reduction in the Bryostatin-Producing Bryozoan Symbiont "Candidatus Endobugula sertula".</title>
        <authorList>
            <person name="Miller I.J."/>
            <person name="Vanee N."/>
            <person name="Fong S.S."/>
            <person name="Lim-Fong G.E."/>
            <person name="Kwan J.C."/>
        </authorList>
    </citation>
    <scope>NUCLEOTIDE SEQUENCE [LARGE SCALE GENOMIC DNA]</scope>
    <source>
        <strain evidence="1">AB1-4</strain>
    </source>
</reference>
<organism evidence="1 2">
    <name type="scientific">Candidatus Endobugula sertula</name>
    <name type="common">Bugula neritina bacterial symbiont</name>
    <dbReference type="NCBI Taxonomy" id="62101"/>
    <lineage>
        <taxon>Bacteria</taxon>
        <taxon>Pseudomonadati</taxon>
        <taxon>Pseudomonadota</taxon>
        <taxon>Gammaproteobacteria</taxon>
        <taxon>Cellvibrionales</taxon>
        <taxon>Cellvibrionaceae</taxon>
        <taxon>Candidatus Endobugula</taxon>
    </lineage>
</organism>
<name>A0A1D2QSQ0_9GAMM</name>
<protein>
    <submittedName>
        <fullName evidence="1">Uncharacterized protein</fullName>
    </submittedName>
</protein>
<proteinExistence type="predicted"/>
<dbReference type="EMBL" id="MDLC01000007">
    <property type="protein sequence ID" value="ODS24597.1"/>
    <property type="molecule type" value="Genomic_DNA"/>
</dbReference>
<accession>A0A1D2QSQ0</accession>
<sequence length="125" mass="14356">MIKGLWRWKAMSDHILIINTPSVGGDRYLIRLIEQIKQTPEIDALPIKIATHSYPNGLPNELRRMGVVHYHIDVSSTVHIDNLNISHASYIILLCQDENDVRSDSFAYSTEDDHRQRLNMIAFSS</sequence>
<evidence type="ECO:0000313" key="1">
    <source>
        <dbReference type="EMBL" id="ODS24597.1"/>
    </source>
</evidence>